<dbReference type="InterPro" id="IPR053137">
    <property type="entry name" value="NLR-like"/>
</dbReference>
<evidence type="ECO:0000256" key="1">
    <source>
        <dbReference type="ARBA" id="ARBA00022737"/>
    </source>
</evidence>
<evidence type="ECO:0000259" key="3">
    <source>
        <dbReference type="Pfam" id="PF01048"/>
    </source>
</evidence>
<comment type="caution">
    <text evidence="5">The sequence shown here is derived from an EMBL/GenBank/DDBJ whole genome shotgun (WGS) entry which is preliminary data.</text>
</comment>
<feature type="domain" description="Nucleoside phosphorylase" evidence="3">
    <location>
        <begin position="13"/>
        <end position="263"/>
    </location>
</feature>
<dbReference type="GO" id="GO:0003824">
    <property type="term" value="F:catalytic activity"/>
    <property type="evidence" value="ECO:0007669"/>
    <property type="project" value="InterPro"/>
</dbReference>
<dbReference type="Gene3D" id="3.40.50.1580">
    <property type="entry name" value="Nucleoside phosphorylase domain"/>
    <property type="match status" value="1"/>
</dbReference>
<dbReference type="InterPro" id="IPR035994">
    <property type="entry name" value="Nucleoside_phosphorylase_sf"/>
</dbReference>
<dbReference type="Pfam" id="PF01048">
    <property type="entry name" value="PNP_UDP_1"/>
    <property type="match status" value="1"/>
</dbReference>
<evidence type="ECO:0000259" key="4">
    <source>
        <dbReference type="Pfam" id="PF24883"/>
    </source>
</evidence>
<feature type="domain" description="Nephrocystin 3-like N-terminal" evidence="4">
    <location>
        <begin position="335"/>
        <end position="500"/>
    </location>
</feature>
<protein>
    <submittedName>
        <fullName evidence="5">Vegetative incompatibility protein HET-E-1</fullName>
    </submittedName>
</protein>
<dbReference type="GO" id="GO:0009116">
    <property type="term" value="P:nucleoside metabolic process"/>
    <property type="evidence" value="ECO:0007669"/>
    <property type="project" value="InterPro"/>
</dbReference>
<reference evidence="5" key="2">
    <citation type="journal article" date="2014" name="PLoS Genet.">
        <title>Signature gene expression reveals novel clues to the molecular mechanisms of dimorphic transition in Penicillium marneffei.</title>
        <authorList>
            <person name="Yang E."/>
            <person name="Wang G."/>
            <person name="Cai J."/>
            <person name="Woo P.C."/>
            <person name="Lau S.K."/>
            <person name="Yuen K.-Y."/>
            <person name="Chow W.-N."/>
            <person name="Lin X."/>
        </authorList>
    </citation>
    <scope>NUCLEOTIDE SEQUENCE</scope>
    <source>
        <strain evidence="5">PM1</strain>
    </source>
</reference>
<evidence type="ECO:0000256" key="2">
    <source>
        <dbReference type="PROSITE-ProRule" id="PRU00023"/>
    </source>
</evidence>
<dbReference type="PROSITE" id="PS50088">
    <property type="entry name" value="ANK_REPEAT"/>
    <property type="match status" value="1"/>
</dbReference>
<proteinExistence type="predicted"/>
<dbReference type="Pfam" id="PF24883">
    <property type="entry name" value="NPHP3_N"/>
    <property type="match status" value="1"/>
</dbReference>
<feature type="repeat" description="ANK" evidence="2">
    <location>
        <begin position="1239"/>
        <end position="1271"/>
    </location>
</feature>
<gene>
    <name evidence="5" type="ORF">GQ26_0211260</name>
</gene>
<sequence>MALQTLSHDDYTVAWICALPLEMAAAKVMLEEIHGRLPQPRTDHNAYTLGKIHGHNVVIACLPSGIYGTTSATIVLTQMLPTFPSLRFGLLVGIGGGVPGKADVRLGDVVISKPTASGSGVVQYDYGKTVQDRCFQRTGFLNKPPQILLTAISQMESDRYGAQVSEPDNDWLFPATYLHQGNPQDCSACDLNQLSHRQPRTMSGPYLHLGLIASGNQLLKDAQTRDQIAKELDVLCFEMEAAGLMDLLPCLVIRGICDYCDSHKCNEWQGYAALTAAVYTKSLLSVVPAVVPKGELEKSVGFTPDEHECLRSLFVTNPADDKNALKRKKGHRADGTCEWILETEELTDWLEGSKNDDRNGSNILWLHGTPGSGKSTMVITMTDELPKQPAFNSGNKVLAYFFCDSSEENQRTAISILRGLLYQLIHQRPRLIKYLLAKYLDRKDTLFTSFDALWTVLLEMGAESSCEIYCMIDALDECEPDSQQTLLRQINQSFARRGAGCSFSDGPYILITSRPYPEISENLSHFRCKDLRSYSAVKGDIKTMIDEKVHDLSKRKNYPKRVSEEVSRILEERAEGTFLWVGIACGELDRPQVQARNAVQTLQKMPRGLYALYDQLLKTALADGDDDDNKATMQMLKYIVCVRRPLTVPELASLCQLYPEEDEISRHQFTRDMIGSCQLMILIQNGRVQLLHKSVKDFLVKEQEKVDDIKSHMELADQCISHILHCLEPSSAENENDAFYKYAVEYWLQHAELAGNTFTVSKHHEPFFKLGSRIWKLWLQDYNATVGTIVGNIDGFSVFHAAARWRIIPLVSWALSANRMDSDLADHVERKYDDKSFKAMTGTTPLEEAAGQGNPAILNALLNGLEAGAEIVVGVSIGAAQNGDFGKEIMAVLLDRLGDQIQITEDVVRAAAGNEQSGKDIMTQLLGRRRDQIYITEDIVKVAARNGQSGKDIITLLLDQRGDQIQITEDVVKAAAQSSSNDVMMLLLDQHRDQFQITEDVVKTAARNGWNGKDIMTLLLDREDQIQITEDVIKASVTNYWNGKDIMTLLLDRRGDEIQITQDLIMTAVEYGRDQVQITQDVVEAAAASGSNDVMMLLLDQRGDQFQITEDVVKAAAGNEESGKDIMILLLGRRGDQIQITTDVLSSAASCGNETILHLLAQNGKQIPIHLLQLARLYNAAKSGNFAKLKQLLSDGTPADTQNIRGVTPLGIASHRGHYRTVEALLQTNQVDVDAKSTTGESPIFLAAACGYASIVWLLLEAHANPNAADINGDTPYDMAWRYRHFDIAKILGRLTPISIQSSLADIKLHHEAPPDIPLMPPPVEPLSAGWDLVC</sequence>
<dbReference type="InterPro" id="IPR000845">
    <property type="entry name" value="Nucleoside_phosphorylase_d"/>
</dbReference>
<keyword evidence="1" id="KW-0677">Repeat</keyword>
<evidence type="ECO:0000313" key="5">
    <source>
        <dbReference type="EMBL" id="KFX45940.1"/>
    </source>
</evidence>
<dbReference type="PANTHER" id="PTHR46082">
    <property type="entry name" value="ATP/GTP-BINDING PROTEIN-RELATED"/>
    <property type="match status" value="1"/>
</dbReference>
<dbReference type="SMART" id="SM00248">
    <property type="entry name" value="ANK"/>
    <property type="match status" value="7"/>
</dbReference>
<dbReference type="InterPro" id="IPR056884">
    <property type="entry name" value="NPHP3-like_N"/>
</dbReference>
<organism evidence="5">
    <name type="scientific">Talaromyces marneffei PM1</name>
    <dbReference type="NCBI Taxonomy" id="1077442"/>
    <lineage>
        <taxon>Eukaryota</taxon>
        <taxon>Fungi</taxon>
        <taxon>Dikarya</taxon>
        <taxon>Ascomycota</taxon>
        <taxon>Pezizomycotina</taxon>
        <taxon>Eurotiomycetes</taxon>
        <taxon>Eurotiomycetidae</taxon>
        <taxon>Eurotiales</taxon>
        <taxon>Trichocomaceae</taxon>
        <taxon>Talaromyces</taxon>
        <taxon>Talaromyces sect. Talaromyces</taxon>
    </lineage>
</organism>
<dbReference type="InterPro" id="IPR055530">
    <property type="entry name" value="DUF7104"/>
</dbReference>
<dbReference type="Pfam" id="PF12796">
    <property type="entry name" value="Ank_2"/>
    <property type="match status" value="1"/>
</dbReference>
<accession>A0A093V197</accession>
<dbReference type="InterPro" id="IPR036770">
    <property type="entry name" value="Ankyrin_rpt-contain_sf"/>
</dbReference>
<dbReference type="SUPFAM" id="SSF52540">
    <property type="entry name" value="P-loop containing nucleoside triphosphate hydrolases"/>
    <property type="match status" value="1"/>
</dbReference>
<dbReference type="Gene3D" id="1.20.5.340">
    <property type="match status" value="4"/>
</dbReference>
<dbReference type="SUPFAM" id="SSF53167">
    <property type="entry name" value="Purine and uridine phosphorylases"/>
    <property type="match status" value="1"/>
</dbReference>
<dbReference type="Gene3D" id="1.25.40.20">
    <property type="entry name" value="Ankyrin repeat-containing domain"/>
    <property type="match status" value="1"/>
</dbReference>
<dbReference type="SUPFAM" id="SSF48403">
    <property type="entry name" value="Ankyrin repeat"/>
    <property type="match status" value="1"/>
</dbReference>
<dbReference type="HOGENOM" id="CLU_000288_34_2_1"/>
<dbReference type="Gene3D" id="3.40.50.300">
    <property type="entry name" value="P-loop containing nucleotide triphosphate hydrolases"/>
    <property type="match status" value="1"/>
</dbReference>
<dbReference type="eggNOG" id="KOG4177">
    <property type="taxonomic scope" value="Eukaryota"/>
</dbReference>
<name>A0A093V197_TALMA</name>
<keyword evidence="2" id="KW-0040">ANK repeat</keyword>
<dbReference type="PANTHER" id="PTHR46082:SF11">
    <property type="entry name" value="AAA+ ATPASE DOMAIN-CONTAINING PROTEIN-RELATED"/>
    <property type="match status" value="1"/>
</dbReference>
<reference key="1">
    <citation type="journal article" date="2014" name="PLoS Genet.">
        <title>Signature Gene Expression Reveals Novel Clues to the Molecular Mechanisms of Dimorphic Transition in Penicillium marneffei.</title>
        <authorList>
            <person name="Yang E."/>
            <person name="Wang G."/>
            <person name="Cai J."/>
            <person name="Woo P.C."/>
            <person name="Lau S.K."/>
            <person name="Yuen K.-Y."/>
            <person name="Chow W.-N."/>
            <person name="Lin X."/>
        </authorList>
    </citation>
    <scope>NUCLEOTIDE SEQUENCE [LARGE SCALE GENOMIC DNA]</scope>
    <source>
        <strain>PM1</strain>
    </source>
</reference>
<dbReference type="InterPro" id="IPR027417">
    <property type="entry name" value="P-loop_NTPase"/>
</dbReference>
<dbReference type="PROSITE" id="PS50297">
    <property type="entry name" value="ANK_REP_REGION"/>
    <property type="match status" value="1"/>
</dbReference>
<dbReference type="EMBL" id="JPOX01000021">
    <property type="protein sequence ID" value="KFX45940.1"/>
    <property type="molecule type" value="Genomic_DNA"/>
</dbReference>
<dbReference type="InterPro" id="IPR002110">
    <property type="entry name" value="Ankyrin_rpt"/>
</dbReference>
<dbReference type="Pfam" id="PF23397">
    <property type="entry name" value="DUF7104"/>
    <property type="match status" value="9"/>
</dbReference>